<accession>A0AA96KKM5</accession>
<dbReference type="EMBL" id="OR521058">
    <property type="protein sequence ID" value="WNO25876.1"/>
    <property type="molecule type" value="Genomic_DNA"/>
</dbReference>
<proteinExistence type="predicted"/>
<dbReference type="Proteomes" id="UP001304441">
    <property type="component" value="Segment"/>
</dbReference>
<name>A0AA96KKM5_9CAUD</name>
<keyword evidence="2" id="KW-1185">Reference proteome</keyword>
<organism evidence="1 2">
    <name type="scientific">Arthrobacter phage Altadena</name>
    <dbReference type="NCBI Taxonomy" id="3059064"/>
    <lineage>
        <taxon>Viruses</taxon>
        <taxon>Duplodnaviria</taxon>
        <taxon>Heunggongvirae</taxon>
        <taxon>Uroviricota</taxon>
        <taxon>Caudoviricetes</taxon>
        <taxon>Berryhillviridae</taxon>
        <taxon>Altadenavirus</taxon>
        <taxon>Altadenavirus altadena</taxon>
    </lineage>
</organism>
<evidence type="ECO:0000313" key="2">
    <source>
        <dbReference type="Proteomes" id="UP001304441"/>
    </source>
</evidence>
<gene>
    <name evidence="1" type="primary">54</name>
    <name evidence="1" type="ORF">SEA_ALTADENA_54</name>
</gene>
<protein>
    <submittedName>
        <fullName evidence="1">Uncharacterized protein</fullName>
    </submittedName>
</protein>
<evidence type="ECO:0000313" key="1">
    <source>
        <dbReference type="EMBL" id="WNO25876.1"/>
    </source>
</evidence>
<reference evidence="1 2" key="1">
    <citation type="submission" date="2023-08" db="EMBL/GenBank/DDBJ databases">
        <authorList>
            <person name="Beyer A.R."/>
            <person name="Cuttino I."/>
            <person name="Clifton D.R."/>
            <person name="Poitier J.S."/>
            <person name="White J."/>
            <person name="Ko C."/>
            <person name="Russell D.A."/>
            <person name="Jacobs-Sera D."/>
            <person name="Hatfull G.F."/>
        </authorList>
    </citation>
    <scope>NUCLEOTIDE SEQUENCE [LARGE SCALE GENOMIC DNA]</scope>
</reference>
<sequence>MSAADVLRAAVAAVRAADETAASNAALLARVREILPEAARAAEGVMVTIWEKDRRWEVDRSAYIAPGTLLLMHPDRLAPEEVPSIRFSPGPLREISRTEYSLLRRPSRPGSFLP</sequence>